<feature type="binding site" evidence="10">
    <location>
        <position position="387"/>
    </location>
    <ligand>
        <name>substrate</name>
    </ligand>
</feature>
<keyword evidence="4 11" id="KW-0378">Hydrolase</keyword>
<evidence type="ECO:0000256" key="2">
    <source>
        <dbReference type="ARBA" id="ARBA00010838"/>
    </source>
</evidence>
<keyword evidence="5" id="KW-0136">Cellulose degradation</keyword>
<feature type="binding site" evidence="10">
    <location>
        <position position="17"/>
    </location>
    <ligand>
        <name>substrate</name>
    </ligand>
</feature>
<dbReference type="PRINTS" id="PR00131">
    <property type="entry name" value="GLHYDRLASE1"/>
</dbReference>
<dbReference type="OrthoDB" id="9765195at2"/>
<evidence type="ECO:0000256" key="11">
    <source>
        <dbReference type="RuleBase" id="RU361175"/>
    </source>
</evidence>
<evidence type="ECO:0000256" key="9">
    <source>
        <dbReference type="PIRSR" id="PIRSR617736-1"/>
    </source>
</evidence>
<evidence type="ECO:0000256" key="10">
    <source>
        <dbReference type="PIRSR" id="PIRSR617736-2"/>
    </source>
</evidence>
<feature type="binding site" evidence="10">
    <location>
        <position position="162"/>
    </location>
    <ligand>
        <name>substrate</name>
    </ligand>
</feature>
<dbReference type="PANTHER" id="PTHR10353">
    <property type="entry name" value="GLYCOSYL HYDROLASE"/>
    <property type="match status" value="1"/>
</dbReference>
<protein>
    <recommendedName>
        <fullName evidence="3 11">Beta-glucosidase</fullName>
        <ecNumber evidence="3 11">3.2.1.21</ecNumber>
    </recommendedName>
</protein>
<dbReference type="FunFam" id="3.20.20.80:FF:000004">
    <property type="entry name" value="Beta-glucosidase 6-phospho-beta-glucosidase"/>
    <property type="match status" value="1"/>
</dbReference>
<dbReference type="EC" id="3.2.1.21" evidence="3 11"/>
<dbReference type="PANTHER" id="PTHR10353:SF36">
    <property type="entry name" value="LP05116P"/>
    <property type="match status" value="1"/>
</dbReference>
<keyword evidence="13" id="KW-1185">Reference proteome</keyword>
<dbReference type="AlphaFoldDB" id="A0A5B2XLS0"/>
<dbReference type="InterPro" id="IPR017853">
    <property type="entry name" value="GH"/>
</dbReference>
<comment type="catalytic activity">
    <reaction evidence="1 11">
        <text>Hydrolysis of terminal, non-reducing beta-D-glucosyl residues with release of beta-D-glucose.</text>
        <dbReference type="EC" id="3.2.1.21"/>
    </reaction>
</comment>
<evidence type="ECO:0000313" key="13">
    <source>
        <dbReference type="Proteomes" id="UP000323454"/>
    </source>
</evidence>
<keyword evidence="6" id="KW-0119">Carbohydrate metabolism</keyword>
<feature type="binding site" evidence="10">
    <location>
        <begin position="394"/>
        <end position="395"/>
    </location>
    <ligand>
        <name>substrate</name>
    </ligand>
</feature>
<evidence type="ECO:0000313" key="12">
    <source>
        <dbReference type="EMBL" id="KAA2263722.1"/>
    </source>
</evidence>
<reference evidence="12 13" key="2">
    <citation type="submission" date="2019-09" db="EMBL/GenBank/DDBJ databases">
        <authorList>
            <person name="Jin C."/>
        </authorList>
    </citation>
    <scope>NUCLEOTIDE SEQUENCE [LARGE SCALE GENOMIC DNA]</scope>
    <source>
        <strain evidence="12 13">AN110305</strain>
    </source>
</reference>
<proteinExistence type="inferred from homology"/>
<comment type="caution">
    <text evidence="12">The sequence shown here is derived from an EMBL/GenBank/DDBJ whole genome shotgun (WGS) entry which is preliminary data.</text>
</comment>
<evidence type="ECO:0000256" key="7">
    <source>
        <dbReference type="ARBA" id="ARBA00023295"/>
    </source>
</evidence>
<dbReference type="Pfam" id="PF00232">
    <property type="entry name" value="Glyco_hydro_1"/>
    <property type="match status" value="1"/>
</dbReference>
<feature type="binding site" evidence="10">
    <location>
        <position position="286"/>
    </location>
    <ligand>
        <name>substrate</name>
    </ligand>
</feature>
<evidence type="ECO:0000256" key="3">
    <source>
        <dbReference type="ARBA" id="ARBA00012744"/>
    </source>
</evidence>
<evidence type="ECO:0000256" key="6">
    <source>
        <dbReference type="ARBA" id="ARBA00023277"/>
    </source>
</evidence>
<dbReference type="InterPro" id="IPR001360">
    <property type="entry name" value="Glyco_hydro_1"/>
</dbReference>
<gene>
    <name evidence="12" type="ORF">F0L68_09560</name>
</gene>
<dbReference type="SUPFAM" id="SSF51445">
    <property type="entry name" value="(Trans)glycosidases"/>
    <property type="match status" value="1"/>
</dbReference>
<dbReference type="EMBL" id="VUOB01000015">
    <property type="protein sequence ID" value="KAA2263722.1"/>
    <property type="molecule type" value="Genomic_DNA"/>
</dbReference>
<dbReference type="GO" id="GO:0008422">
    <property type="term" value="F:beta-glucosidase activity"/>
    <property type="evidence" value="ECO:0007669"/>
    <property type="project" value="UniProtKB-EC"/>
</dbReference>
<dbReference type="PROSITE" id="PS00653">
    <property type="entry name" value="GLYCOSYL_HYDROL_F1_2"/>
    <property type="match status" value="1"/>
</dbReference>
<accession>A0A5B2XLS0</accession>
<sequence>MTSPDGFLWGVSTSAYQIEGAVAEGGRGRSTWDTFCATPGKILGGDTGDMACDHYHRHSEDVALMAELGIGSYRFSIAWPRIQPTGTGPANAEGLAFYDRLVDELCAAGIEPMATLYHWDTPQPIEDAGGWLSRDTAERFAEYAGLVGQRLADRVTRWIPINEPAMVTLLGYAIGQHAPGQSLLFDALPTAHHLNLAHGLAVQALRAQGAKAVGTANNHTPAWPATDSAEDVAAAAAYSALHNWIYADPQLLGRYPDELADRLPPASAEDLATIAAPLDFYGVNYYNPTRLRAPSPGNPLPFDLVDIEEYPRTGFGWPVVPDGLREMLVTLRDRYGTALPPIHLTESGCSYPDGVHDQARIDYLAGHVAAAREAMAAGVDVRGYFVWSLLDNFEWDSGYSQRFGLVQVDFETQERTRRDSFHWYRGLVRGE</sequence>
<reference evidence="12 13" key="1">
    <citation type="submission" date="2019-09" db="EMBL/GenBank/DDBJ databases">
        <title>Goodfellowia gen. nov., a new genus of the Pseudonocardineae related to Actinoalloteichus, containing Goodfellowia coeruleoviolacea gen. nov., comb. nov. gen. nov., comb. nov.</title>
        <authorList>
            <person name="Labeda D."/>
        </authorList>
    </citation>
    <scope>NUCLEOTIDE SEQUENCE [LARGE SCALE GENOMIC DNA]</scope>
    <source>
        <strain evidence="12 13">AN110305</strain>
    </source>
</reference>
<feature type="binding site" evidence="10">
    <location>
        <position position="118"/>
    </location>
    <ligand>
        <name>substrate</name>
    </ligand>
</feature>
<dbReference type="GO" id="GO:0030245">
    <property type="term" value="P:cellulose catabolic process"/>
    <property type="evidence" value="ECO:0007669"/>
    <property type="project" value="UniProtKB-KW"/>
</dbReference>
<dbReference type="GO" id="GO:0005829">
    <property type="term" value="C:cytosol"/>
    <property type="evidence" value="ECO:0007669"/>
    <property type="project" value="TreeGrafter"/>
</dbReference>
<feature type="active site" description="Nucleophile" evidence="9">
    <location>
        <position position="346"/>
    </location>
</feature>
<dbReference type="NCBIfam" id="TIGR03356">
    <property type="entry name" value="BGL"/>
    <property type="match status" value="1"/>
</dbReference>
<evidence type="ECO:0000256" key="8">
    <source>
        <dbReference type="ARBA" id="ARBA00023326"/>
    </source>
</evidence>
<dbReference type="InterPro" id="IPR033132">
    <property type="entry name" value="GH_1_N_CS"/>
</dbReference>
<feature type="active site" description="Proton donor" evidence="9">
    <location>
        <position position="163"/>
    </location>
</feature>
<evidence type="ECO:0000256" key="4">
    <source>
        <dbReference type="ARBA" id="ARBA00022801"/>
    </source>
</evidence>
<dbReference type="Proteomes" id="UP000323454">
    <property type="component" value="Unassembled WGS sequence"/>
</dbReference>
<organism evidence="12 13">
    <name type="scientific">Solihabitans fulvus</name>
    <dbReference type="NCBI Taxonomy" id="1892852"/>
    <lineage>
        <taxon>Bacteria</taxon>
        <taxon>Bacillati</taxon>
        <taxon>Actinomycetota</taxon>
        <taxon>Actinomycetes</taxon>
        <taxon>Pseudonocardiales</taxon>
        <taxon>Pseudonocardiaceae</taxon>
        <taxon>Solihabitans</taxon>
    </lineage>
</organism>
<name>A0A5B2XLS0_9PSEU</name>
<evidence type="ECO:0000256" key="1">
    <source>
        <dbReference type="ARBA" id="ARBA00000448"/>
    </source>
</evidence>
<dbReference type="Gene3D" id="3.20.20.80">
    <property type="entry name" value="Glycosidases"/>
    <property type="match status" value="1"/>
</dbReference>
<dbReference type="InterPro" id="IPR017736">
    <property type="entry name" value="Glyco_hydro_1_beta-glucosidase"/>
</dbReference>
<evidence type="ECO:0000256" key="5">
    <source>
        <dbReference type="ARBA" id="ARBA00023001"/>
    </source>
</evidence>
<comment type="similarity">
    <text evidence="2 11">Belongs to the glycosyl hydrolase 1 family.</text>
</comment>
<keyword evidence="7 11" id="KW-0326">Glycosidase</keyword>
<dbReference type="RefSeq" id="WP_149849134.1">
    <property type="nucleotide sequence ID" value="NZ_VUOB01000015.1"/>
</dbReference>
<keyword evidence="8" id="KW-0624">Polysaccharide degradation</keyword>